<feature type="compositionally biased region" description="Basic and acidic residues" evidence="4">
    <location>
        <begin position="271"/>
        <end position="284"/>
    </location>
</feature>
<dbReference type="InterPro" id="IPR020845">
    <property type="entry name" value="AMP-binding_CS"/>
</dbReference>
<evidence type="ECO:0000256" key="4">
    <source>
        <dbReference type="SAM" id="MobiDB-lite"/>
    </source>
</evidence>
<protein>
    <submittedName>
        <fullName evidence="6">Amino acid adenylation domain-containing protein</fullName>
    </submittedName>
</protein>
<dbReference type="Pfam" id="PF00501">
    <property type="entry name" value="AMP-binding"/>
    <property type="match status" value="1"/>
</dbReference>
<dbReference type="PRINTS" id="PR00154">
    <property type="entry name" value="AMPBINDING"/>
</dbReference>
<evidence type="ECO:0000313" key="7">
    <source>
        <dbReference type="Proteomes" id="UP001595891"/>
    </source>
</evidence>
<dbReference type="Gene3D" id="1.10.1200.10">
    <property type="entry name" value="ACP-like"/>
    <property type="match status" value="1"/>
</dbReference>
<dbReference type="PANTHER" id="PTHR45527:SF1">
    <property type="entry name" value="FATTY ACID SYNTHASE"/>
    <property type="match status" value="1"/>
</dbReference>
<keyword evidence="2" id="KW-0596">Phosphopantetheine</keyword>
<sequence>MPSTIAVHRDGRASDHGDATPSFFSREAFAGDPGRACHGIALRVPLGVDAQDIRANLDKLAAEQDALRGLRLWVPPVEPANGETPTGGTRADEIRTGETRAAEARDRELRRALSPGGPGLRAVLLRHADGPPVLVLTGHRAVLGYAGLERLATALVDPATPAPVVGSLAVPHAGRATGAGVRGPGWGLGEEDRAGRHGGVPVHQPQHVSDATLLAAVDLMLARYGTGEGSPVALVRSGTCAGPLDEVTTWAVDAGDSDTAGTLLARAGRVTGHDPEAGPGRDEVSATGQDGGTPVFGVVLTGSGDAASYEPCARPMFPVTLWWDRAGDGTVHGELRYDETALSPSIAAQFARHLGDAVTALHALPGDAPAADAAPLTSGEIGRILAAGTSPPPSTAVPATVHGAFEAVAARAPEAVAYRDADGELTYARLDRRAEHCARGLRALGVAAGDRVGVCLERGADLVVTLLAVLKTGAAYVPMDVRHPVERLRYTTEDAGLDVVVTGLPGFPAPEGTRLVTPAELDRPGGEASLWAAAGAEPQAGREPVAGPEDAAYVIYTSGSTGRPKGVIVPHRNVIALLAATQGDMGLGERDVWTWYHSSAFDFSVWEIWGCLLTGGRLVGVPYAASRSPEDFIDILVAEGVTVLSQTPSAFTQVIEAGGAGRAGMAVRLVILGGEPLDVRTLRRWFRDRSHVSCRVVNMYGITETTVHVTSQTVTPREVVAGSRSVGRALPGWSVSVRDAAGRPLPFGVAGEIYVGGAGVALRYLGKPELTAERFAEDRFGGGRIYRSGDLGRMRPDGALDHLGRLDDQIQLRGHRIELDEIRSVLLEVPAVRAAAVVAATGPRGGSAAVRLDAYVVLDGACSTAEIRGVLARHLPDYMLPSTITVIGELPLTINGKVDTARLPAPRLGSAPAEPEDTRAGDGLLATLRRAWEHVFGVAVSLDDDFFELGGNSLLAVQLSAAARASGTPGWKPQDLYRNPTIRSLAAALPVERAQQ</sequence>
<dbReference type="Pfam" id="PF13193">
    <property type="entry name" value="AMP-binding_C"/>
    <property type="match status" value="1"/>
</dbReference>
<comment type="cofactor">
    <cofactor evidence="1">
        <name>pantetheine 4'-phosphate</name>
        <dbReference type="ChEBI" id="CHEBI:47942"/>
    </cofactor>
</comment>
<dbReference type="InterPro" id="IPR020459">
    <property type="entry name" value="AMP-binding"/>
</dbReference>
<reference evidence="7" key="1">
    <citation type="journal article" date="2019" name="Int. J. Syst. Evol. Microbiol.">
        <title>The Global Catalogue of Microorganisms (GCM) 10K type strain sequencing project: providing services to taxonomists for standard genome sequencing and annotation.</title>
        <authorList>
            <consortium name="The Broad Institute Genomics Platform"/>
            <consortium name="The Broad Institute Genome Sequencing Center for Infectious Disease"/>
            <person name="Wu L."/>
            <person name="Ma J."/>
        </authorList>
    </citation>
    <scope>NUCLEOTIDE SEQUENCE [LARGE SCALE GENOMIC DNA]</scope>
    <source>
        <strain evidence="7">CCUG 49560</strain>
    </source>
</reference>
<dbReference type="RefSeq" id="WP_262846592.1">
    <property type="nucleotide sequence ID" value="NZ_JANZYP010000048.1"/>
</dbReference>
<dbReference type="Pfam" id="PF00550">
    <property type="entry name" value="PP-binding"/>
    <property type="match status" value="1"/>
</dbReference>
<dbReference type="InterPro" id="IPR023213">
    <property type="entry name" value="CAT-like_dom_sf"/>
</dbReference>
<dbReference type="SUPFAM" id="SSF56801">
    <property type="entry name" value="Acetyl-CoA synthetase-like"/>
    <property type="match status" value="1"/>
</dbReference>
<dbReference type="InterPro" id="IPR000873">
    <property type="entry name" value="AMP-dep_synth/lig_dom"/>
</dbReference>
<dbReference type="InterPro" id="IPR045851">
    <property type="entry name" value="AMP-bd_C_sf"/>
</dbReference>
<dbReference type="Gene3D" id="3.40.50.12780">
    <property type="entry name" value="N-terminal domain of ligase-like"/>
    <property type="match status" value="1"/>
</dbReference>
<dbReference type="Proteomes" id="UP001595891">
    <property type="component" value="Unassembled WGS sequence"/>
</dbReference>
<dbReference type="InterPro" id="IPR042099">
    <property type="entry name" value="ANL_N_sf"/>
</dbReference>
<dbReference type="EMBL" id="JBHSFN010000040">
    <property type="protein sequence ID" value="MFC4592047.1"/>
    <property type="molecule type" value="Genomic_DNA"/>
</dbReference>
<evidence type="ECO:0000259" key="5">
    <source>
        <dbReference type="PROSITE" id="PS50075"/>
    </source>
</evidence>
<keyword evidence="3" id="KW-0597">Phosphoprotein</keyword>
<dbReference type="InterPro" id="IPR009081">
    <property type="entry name" value="PP-bd_ACP"/>
</dbReference>
<dbReference type="SUPFAM" id="SSF47336">
    <property type="entry name" value="ACP-like"/>
    <property type="match status" value="1"/>
</dbReference>
<dbReference type="PROSITE" id="PS00012">
    <property type="entry name" value="PHOSPHOPANTETHEINE"/>
    <property type="match status" value="1"/>
</dbReference>
<comment type="caution">
    <text evidence="6">The sequence shown here is derived from an EMBL/GenBank/DDBJ whole genome shotgun (WGS) entry which is preliminary data.</text>
</comment>
<dbReference type="InterPro" id="IPR036736">
    <property type="entry name" value="ACP-like_sf"/>
</dbReference>
<evidence type="ECO:0000256" key="3">
    <source>
        <dbReference type="ARBA" id="ARBA00022553"/>
    </source>
</evidence>
<dbReference type="InterPro" id="IPR025110">
    <property type="entry name" value="AMP-bd_C"/>
</dbReference>
<name>A0ABV9ERF1_9ACTN</name>
<feature type="domain" description="Carrier" evidence="5">
    <location>
        <begin position="919"/>
        <end position="993"/>
    </location>
</feature>
<keyword evidence="7" id="KW-1185">Reference proteome</keyword>
<proteinExistence type="predicted"/>
<dbReference type="PROSITE" id="PS00455">
    <property type="entry name" value="AMP_BINDING"/>
    <property type="match status" value="1"/>
</dbReference>
<dbReference type="PANTHER" id="PTHR45527">
    <property type="entry name" value="NONRIBOSOMAL PEPTIDE SYNTHETASE"/>
    <property type="match status" value="1"/>
</dbReference>
<gene>
    <name evidence="6" type="ORF">ACFO8L_38580</name>
</gene>
<dbReference type="NCBIfam" id="TIGR01733">
    <property type="entry name" value="AA-adenyl-dom"/>
    <property type="match status" value="1"/>
</dbReference>
<feature type="region of interest" description="Disordered" evidence="4">
    <location>
        <begin position="270"/>
        <end position="290"/>
    </location>
</feature>
<organism evidence="6 7">
    <name type="scientific">Sphaerisporangium corydalis</name>
    <dbReference type="NCBI Taxonomy" id="1441875"/>
    <lineage>
        <taxon>Bacteria</taxon>
        <taxon>Bacillati</taxon>
        <taxon>Actinomycetota</taxon>
        <taxon>Actinomycetes</taxon>
        <taxon>Streptosporangiales</taxon>
        <taxon>Streptosporangiaceae</taxon>
        <taxon>Sphaerisporangium</taxon>
    </lineage>
</organism>
<dbReference type="InterPro" id="IPR006162">
    <property type="entry name" value="Ppantetheine_attach_site"/>
</dbReference>
<dbReference type="Gene3D" id="3.30.559.10">
    <property type="entry name" value="Chloramphenicol acetyltransferase-like domain"/>
    <property type="match status" value="1"/>
</dbReference>
<accession>A0ABV9ERF1</accession>
<evidence type="ECO:0000313" key="6">
    <source>
        <dbReference type="EMBL" id="MFC4592047.1"/>
    </source>
</evidence>
<evidence type="ECO:0000256" key="1">
    <source>
        <dbReference type="ARBA" id="ARBA00001957"/>
    </source>
</evidence>
<dbReference type="PROSITE" id="PS50075">
    <property type="entry name" value="CARRIER"/>
    <property type="match status" value="1"/>
</dbReference>
<dbReference type="Gene3D" id="3.30.300.30">
    <property type="match status" value="1"/>
</dbReference>
<evidence type="ECO:0000256" key="2">
    <source>
        <dbReference type="ARBA" id="ARBA00022450"/>
    </source>
</evidence>
<dbReference type="InterPro" id="IPR010071">
    <property type="entry name" value="AA_adenyl_dom"/>
</dbReference>